<evidence type="ECO:0000256" key="5">
    <source>
        <dbReference type="ARBA" id="ARBA00022737"/>
    </source>
</evidence>
<keyword evidence="7 9" id="KW-0129">CBS domain</keyword>
<dbReference type="SMART" id="SM00116">
    <property type="entry name" value="CBS"/>
    <property type="match status" value="1"/>
</dbReference>
<evidence type="ECO:0000259" key="13">
    <source>
        <dbReference type="PROSITE" id="PS51846"/>
    </source>
</evidence>
<proteinExistence type="inferred from homology"/>
<feature type="domain" description="CBS" evidence="12">
    <location>
        <begin position="219"/>
        <end position="280"/>
    </location>
</feature>
<keyword evidence="4 10" id="KW-0812">Transmembrane</keyword>
<evidence type="ECO:0000256" key="7">
    <source>
        <dbReference type="ARBA" id="ARBA00023122"/>
    </source>
</evidence>
<reference evidence="15" key="1">
    <citation type="submission" date="2018-05" db="EMBL/GenBank/DDBJ databases">
        <title>Genome Sequencing of selected type strains of the family Eggerthellaceae.</title>
        <authorList>
            <person name="Danylec N."/>
            <person name="Stoll D.A."/>
            <person name="Doetsch A."/>
            <person name="Huch M."/>
        </authorList>
    </citation>
    <scope>NUCLEOTIDE SEQUENCE [LARGE SCALE GENOMIC DNA]</scope>
    <source>
        <strain evidence="15">DSM 17537</strain>
    </source>
</reference>
<evidence type="ECO:0000256" key="8">
    <source>
        <dbReference type="ARBA" id="ARBA00023136"/>
    </source>
</evidence>
<name>A0A3N0AEG2_9ACTN</name>
<keyword evidence="8 10" id="KW-0472">Membrane</keyword>
<dbReference type="InterPro" id="IPR002550">
    <property type="entry name" value="CNNM"/>
</dbReference>
<dbReference type="PROSITE" id="PS51371">
    <property type="entry name" value="CBS"/>
    <property type="match status" value="2"/>
</dbReference>
<feature type="transmembrane region" description="Helical" evidence="11">
    <location>
        <begin position="6"/>
        <end position="28"/>
    </location>
</feature>
<evidence type="ECO:0000256" key="6">
    <source>
        <dbReference type="ARBA" id="ARBA00022989"/>
    </source>
</evidence>
<keyword evidence="5" id="KW-0677">Repeat</keyword>
<dbReference type="EMBL" id="QICB01000004">
    <property type="protein sequence ID" value="RNL19627.1"/>
    <property type="molecule type" value="Genomic_DNA"/>
</dbReference>
<evidence type="ECO:0000256" key="2">
    <source>
        <dbReference type="ARBA" id="ARBA00006337"/>
    </source>
</evidence>
<dbReference type="FunFam" id="3.10.580.10:FF:000002">
    <property type="entry name" value="Magnesium/cobalt efflux protein CorC"/>
    <property type="match status" value="1"/>
</dbReference>
<dbReference type="InterPro" id="IPR046342">
    <property type="entry name" value="CBS_dom_sf"/>
</dbReference>
<feature type="transmembrane region" description="Helical" evidence="11">
    <location>
        <begin position="59"/>
        <end position="80"/>
    </location>
</feature>
<evidence type="ECO:0000256" key="11">
    <source>
        <dbReference type="SAM" id="Phobius"/>
    </source>
</evidence>
<dbReference type="InterPro" id="IPR000644">
    <property type="entry name" value="CBS_dom"/>
</dbReference>
<dbReference type="OrthoDB" id="110231at2"/>
<dbReference type="InterPro" id="IPR051676">
    <property type="entry name" value="UPF0053_domain"/>
</dbReference>
<dbReference type="PROSITE" id="PS51846">
    <property type="entry name" value="CNNM"/>
    <property type="match status" value="1"/>
</dbReference>
<accession>A0A3N0AEG2</accession>
<feature type="domain" description="CNNM transmembrane" evidence="13">
    <location>
        <begin position="1"/>
        <end position="200"/>
    </location>
</feature>
<dbReference type="SUPFAM" id="SSF54631">
    <property type="entry name" value="CBS-domain pair"/>
    <property type="match status" value="1"/>
</dbReference>
<dbReference type="GO" id="GO:0005886">
    <property type="term" value="C:plasma membrane"/>
    <property type="evidence" value="ECO:0007669"/>
    <property type="project" value="UniProtKB-SubCell"/>
</dbReference>
<dbReference type="Pfam" id="PF00571">
    <property type="entry name" value="CBS"/>
    <property type="match status" value="2"/>
</dbReference>
<comment type="similarity">
    <text evidence="2">Belongs to the UPF0053 family.</text>
</comment>
<comment type="subcellular location">
    <subcellularLocation>
        <location evidence="1">Cell membrane</location>
        <topology evidence="1">Multi-pass membrane protein</topology>
    </subcellularLocation>
</comment>
<evidence type="ECO:0000256" key="10">
    <source>
        <dbReference type="PROSITE-ProRule" id="PRU01193"/>
    </source>
</evidence>
<evidence type="ECO:0000256" key="9">
    <source>
        <dbReference type="PROSITE-ProRule" id="PRU00703"/>
    </source>
</evidence>
<comment type="caution">
    <text evidence="14">The sequence shown here is derived from an EMBL/GenBank/DDBJ whole genome shotgun (WGS) entry which is preliminary data.</text>
</comment>
<evidence type="ECO:0000313" key="14">
    <source>
        <dbReference type="EMBL" id="RNL19627.1"/>
    </source>
</evidence>
<gene>
    <name evidence="14" type="ORF">DMP07_06555</name>
</gene>
<evidence type="ECO:0000256" key="4">
    <source>
        <dbReference type="ARBA" id="ARBA00022692"/>
    </source>
</evidence>
<dbReference type="SUPFAM" id="SSF56176">
    <property type="entry name" value="FAD-binding/transporter-associated domain-like"/>
    <property type="match status" value="1"/>
</dbReference>
<keyword evidence="3" id="KW-1003">Cell membrane</keyword>
<evidence type="ECO:0000256" key="1">
    <source>
        <dbReference type="ARBA" id="ARBA00004651"/>
    </source>
</evidence>
<dbReference type="CDD" id="cd04590">
    <property type="entry name" value="CBS_pair_CorC_HlyC_assoc"/>
    <property type="match status" value="1"/>
</dbReference>
<dbReference type="Gene3D" id="3.30.465.10">
    <property type="match status" value="1"/>
</dbReference>
<dbReference type="GO" id="GO:0050660">
    <property type="term" value="F:flavin adenine dinucleotide binding"/>
    <property type="evidence" value="ECO:0007669"/>
    <property type="project" value="InterPro"/>
</dbReference>
<dbReference type="InterPro" id="IPR044751">
    <property type="entry name" value="Ion_transp-like_CBS"/>
</dbReference>
<organism evidence="14 15">
    <name type="scientific">Slackia faecicanis</name>
    <dbReference type="NCBI Taxonomy" id="255723"/>
    <lineage>
        <taxon>Bacteria</taxon>
        <taxon>Bacillati</taxon>
        <taxon>Actinomycetota</taxon>
        <taxon>Coriobacteriia</taxon>
        <taxon>Eggerthellales</taxon>
        <taxon>Eggerthellaceae</taxon>
        <taxon>Slackia</taxon>
    </lineage>
</organism>
<dbReference type="Pfam" id="PF03471">
    <property type="entry name" value="CorC_HlyC"/>
    <property type="match status" value="1"/>
</dbReference>
<keyword evidence="6 10" id="KW-1133">Transmembrane helix</keyword>
<dbReference type="InterPro" id="IPR016169">
    <property type="entry name" value="FAD-bd_PCMH_sub2"/>
</dbReference>
<dbReference type="Pfam" id="PF01595">
    <property type="entry name" value="CNNM"/>
    <property type="match status" value="1"/>
</dbReference>
<feature type="transmembrane region" description="Helical" evidence="11">
    <location>
        <begin position="100"/>
        <end position="121"/>
    </location>
</feature>
<dbReference type="PANTHER" id="PTHR43099">
    <property type="entry name" value="UPF0053 PROTEIN YRKA"/>
    <property type="match status" value="1"/>
</dbReference>
<protein>
    <submittedName>
        <fullName evidence="14">HlyC/CorC family transporter</fullName>
    </submittedName>
</protein>
<dbReference type="PANTHER" id="PTHR43099:SF2">
    <property type="entry name" value="UPF0053 PROTEIN YRKA"/>
    <property type="match status" value="1"/>
</dbReference>
<dbReference type="InterPro" id="IPR005170">
    <property type="entry name" value="Transptr-assoc_dom"/>
</dbReference>
<dbReference type="Proteomes" id="UP000267368">
    <property type="component" value="Unassembled WGS sequence"/>
</dbReference>
<evidence type="ECO:0000256" key="3">
    <source>
        <dbReference type="ARBA" id="ARBA00022475"/>
    </source>
</evidence>
<evidence type="ECO:0000313" key="15">
    <source>
        <dbReference type="Proteomes" id="UP000267368"/>
    </source>
</evidence>
<dbReference type="RefSeq" id="WP_123198350.1">
    <property type="nucleotide sequence ID" value="NZ_QICB01000004.1"/>
</dbReference>
<sequence>MDVGISILVTFVLILVNGYFSASEMALVNARRVVLQKEAEEGSKKAATALELASDSDRFLATIQVAITLVGFFASAAAATNLSDPLAQWMSSFGIEWLSFAAPAMAPVIITLIVSYFSIVIGELVPKRIALASAESVSKTVAGPLKVFQKIASPIVRFTAASANLLARLMGVKSADERQEVSEEEIRYIVADNEELDDDEKRMIHEVLDLGDATAEDAMTPRVDMIATEDSETVRQVLDRMRGTGYSRLPVYHDDLDNVVGIVRYKDLINPLLDDKEADTVDGYMAEAGFVPESKALLPLLNEMQTNRQQMAIVVDEYGGTAGLITIEDIVEEIVGEIVDETDFGENEHVTRLSDNEWLAAGSIPCDEAVELGWPVKEDESYETVVGWLMDRFDRVPQLGDEFVVDGYVFKVQQMRRRRVSQLRVTRTPDAVQEEQPLEEE</sequence>
<feature type="domain" description="CBS" evidence="12">
    <location>
        <begin position="284"/>
        <end position="341"/>
    </location>
</feature>
<evidence type="ECO:0000259" key="12">
    <source>
        <dbReference type="PROSITE" id="PS51371"/>
    </source>
</evidence>
<keyword evidence="15" id="KW-1185">Reference proteome</keyword>
<dbReference type="AlphaFoldDB" id="A0A3N0AEG2"/>
<dbReference type="Gene3D" id="3.10.580.10">
    <property type="entry name" value="CBS-domain"/>
    <property type="match status" value="1"/>
</dbReference>
<dbReference type="SMART" id="SM01091">
    <property type="entry name" value="CorC_HlyC"/>
    <property type="match status" value="1"/>
</dbReference>
<dbReference type="InterPro" id="IPR036318">
    <property type="entry name" value="FAD-bd_PCMH-like_sf"/>
</dbReference>